<dbReference type="HOGENOM" id="CLU_1941264_0_0_1"/>
<evidence type="ECO:0000313" key="3">
    <source>
        <dbReference type="Proteomes" id="UP000002051"/>
    </source>
</evidence>
<sequence length="130" mass="15211">MDVFIQDQVHEKCQHGRNWTCLPLQHLAGNGLEYITEACALQGSHMLHKTRRMFPSQMLIILMSQLETGCVVVKLWEDSYHTYQKIPDLKHDRCQSANYMDQQDPCLKFPSYHFHGKIRTYLPVIDNGFT</sequence>
<accession>A0A0C3Y8J2</accession>
<dbReference type="AlphaFoldDB" id="G7LDD7"/>
<dbReference type="EnsemblPlants" id="AET05586">
    <property type="protein sequence ID" value="AET05586"/>
    <property type="gene ID" value="MTR_8g107240"/>
</dbReference>
<dbReference type="PaxDb" id="3880-AET05586"/>
<reference evidence="2" key="3">
    <citation type="submission" date="2015-04" db="UniProtKB">
        <authorList>
            <consortium name="EnsemblPlants"/>
        </authorList>
    </citation>
    <scope>IDENTIFICATION</scope>
    <source>
        <strain evidence="2">cv. Jemalong A17</strain>
    </source>
</reference>
<reference evidence="1 3" key="2">
    <citation type="journal article" date="2014" name="BMC Genomics">
        <title>An improved genome release (version Mt4.0) for the model legume Medicago truncatula.</title>
        <authorList>
            <person name="Tang H."/>
            <person name="Krishnakumar V."/>
            <person name="Bidwell S."/>
            <person name="Rosen B."/>
            <person name="Chan A."/>
            <person name="Zhou S."/>
            <person name="Gentzbittel L."/>
            <person name="Childs K.L."/>
            <person name="Yandell M."/>
            <person name="Gundlach H."/>
            <person name="Mayer K.F."/>
            <person name="Schwartz D.C."/>
            <person name="Town C.D."/>
        </authorList>
    </citation>
    <scope>GENOME REANNOTATION</scope>
    <source>
        <strain evidence="2 3">cv. Jemalong A17</strain>
    </source>
</reference>
<proteinExistence type="predicted"/>
<dbReference type="Proteomes" id="UP000002051">
    <property type="component" value="Chromosome 8"/>
</dbReference>
<name>G7LDD7_MEDTR</name>
<organism evidence="1 3">
    <name type="scientific">Medicago truncatula</name>
    <name type="common">Barrel medic</name>
    <name type="synonym">Medicago tribuloides</name>
    <dbReference type="NCBI Taxonomy" id="3880"/>
    <lineage>
        <taxon>Eukaryota</taxon>
        <taxon>Viridiplantae</taxon>
        <taxon>Streptophyta</taxon>
        <taxon>Embryophyta</taxon>
        <taxon>Tracheophyta</taxon>
        <taxon>Spermatophyta</taxon>
        <taxon>Magnoliopsida</taxon>
        <taxon>eudicotyledons</taxon>
        <taxon>Gunneridae</taxon>
        <taxon>Pentapetalae</taxon>
        <taxon>rosids</taxon>
        <taxon>fabids</taxon>
        <taxon>Fabales</taxon>
        <taxon>Fabaceae</taxon>
        <taxon>Papilionoideae</taxon>
        <taxon>50 kb inversion clade</taxon>
        <taxon>NPAAA clade</taxon>
        <taxon>Hologalegina</taxon>
        <taxon>IRL clade</taxon>
        <taxon>Trifolieae</taxon>
        <taxon>Medicago</taxon>
    </lineage>
</organism>
<dbReference type="EMBL" id="CM001224">
    <property type="protein sequence ID" value="AET05586.2"/>
    <property type="molecule type" value="Genomic_DNA"/>
</dbReference>
<evidence type="ECO:0000313" key="2">
    <source>
        <dbReference type="EnsemblPlants" id="AET05586"/>
    </source>
</evidence>
<gene>
    <name evidence="1" type="ordered locus">MTR_8g107240</name>
</gene>
<accession>G7LDD7</accession>
<evidence type="ECO:0000313" key="1">
    <source>
        <dbReference type="EMBL" id="AET05586.2"/>
    </source>
</evidence>
<reference evidence="1 3" key="1">
    <citation type="journal article" date="2011" name="Nature">
        <title>The Medicago genome provides insight into the evolution of rhizobial symbioses.</title>
        <authorList>
            <person name="Young N.D."/>
            <person name="Debelle F."/>
            <person name="Oldroyd G.E."/>
            <person name="Geurts R."/>
            <person name="Cannon S.B."/>
            <person name="Udvardi M.K."/>
            <person name="Benedito V.A."/>
            <person name="Mayer K.F."/>
            <person name="Gouzy J."/>
            <person name="Schoof H."/>
            <person name="Van de Peer Y."/>
            <person name="Proost S."/>
            <person name="Cook D.R."/>
            <person name="Meyers B.C."/>
            <person name="Spannagl M."/>
            <person name="Cheung F."/>
            <person name="De Mita S."/>
            <person name="Krishnakumar V."/>
            <person name="Gundlach H."/>
            <person name="Zhou S."/>
            <person name="Mudge J."/>
            <person name="Bharti A.K."/>
            <person name="Murray J.D."/>
            <person name="Naoumkina M.A."/>
            <person name="Rosen B."/>
            <person name="Silverstein K.A."/>
            <person name="Tang H."/>
            <person name="Rombauts S."/>
            <person name="Zhao P.X."/>
            <person name="Zhou P."/>
            <person name="Barbe V."/>
            <person name="Bardou P."/>
            <person name="Bechner M."/>
            <person name="Bellec A."/>
            <person name="Berger A."/>
            <person name="Berges H."/>
            <person name="Bidwell S."/>
            <person name="Bisseling T."/>
            <person name="Choisne N."/>
            <person name="Couloux A."/>
            <person name="Denny R."/>
            <person name="Deshpande S."/>
            <person name="Dai X."/>
            <person name="Doyle J.J."/>
            <person name="Dudez A.M."/>
            <person name="Farmer A.D."/>
            <person name="Fouteau S."/>
            <person name="Franken C."/>
            <person name="Gibelin C."/>
            <person name="Gish J."/>
            <person name="Goldstein S."/>
            <person name="Gonzalez A.J."/>
            <person name="Green P.J."/>
            <person name="Hallab A."/>
            <person name="Hartog M."/>
            <person name="Hua A."/>
            <person name="Humphray S.J."/>
            <person name="Jeong D.H."/>
            <person name="Jing Y."/>
            <person name="Jocker A."/>
            <person name="Kenton S.M."/>
            <person name="Kim D.J."/>
            <person name="Klee K."/>
            <person name="Lai H."/>
            <person name="Lang C."/>
            <person name="Lin S."/>
            <person name="Macmil S.L."/>
            <person name="Magdelenat G."/>
            <person name="Matthews L."/>
            <person name="McCorrison J."/>
            <person name="Monaghan E.L."/>
            <person name="Mun J.H."/>
            <person name="Najar F.Z."/>
            <person name="Nicholson C."/>
            <person name="Noirot C."/>
            <person name="O'Bleness M."/>
            <person name="Paule C.R."/>
            <person name="Poulain J."/>
            <person name="Prion F."/>
            <person name="Qin B."/>
            <person name="Qu C."/>
            <person name="Retzel E.F."/>
            <person name="Riddle C."/>
            <person name="Sallet E."/>
            <person name="Samain S."/>
            <person name="Samson N."/>
            <person name="Sanders I."/>
            <person name="Saurat O."/>
            <person name="Scarpelli C."/>
            <person name="Schiex T."/>
            <person name="Segurens B."/>
            <person name="Severin A.J."/>
            <person name="Sherrier D.J."/>
            <person name="Shi R."/>
            <person name="Sims S."/>
            <person name="Singer S.R."/>
            <person name="Sinharoy S."/>
            <person name="Sterck L."/>
            <person name="Viollet A."/>
            <person name="Wang B.B."/>
            <person name="Wang K."/>
            <person name="Wang M."/>
            <person name="Wang X."/>
            <person name="Warfsmann J."/>
            <person name="Weissenbach J."/>
            <person name="White D.D."/>
            <person name="White J.D."/>
            <person name="Wiley G.B."/>
            <person name="Wincker P."/>
            <person name="Xing Y."/>
            <person name="Yang L."/>
            <person name="Yao Z."/>
            <person name="Ying F."/>
            <person name="Zhai J."/>
            <person name="Zhou L."/>
            <person name="Zuber A."/>
            <person name="Denarie J."/>
            <person name="Dixon R.A."/>
            <person name="May G.D."/>
            <person name="Schwartz D.C."/>
            <person name="Rogers J."/>
            <person name="Quetier F."/>
            <person name="Town C.D."/>
            <person name="Roe B.A."/>
        </authorList>
    </citation>
    <scope>NUCLEOTIDE SEQUENCE [LARGE SCALE GENOMIC DNA]</scope>
    <source>
        <strain evidence="1">A17</strain>
        <strain evidence="2 3">cv. Jemalong A17</strain>
    </source>
</reference>
<keyword evidence="3" id="KW-1185">Reference proteome</keyword>
<protein>
    <submittedName>
        <fullName evidence="1 2">Uncharacterized protein</fullName>
    </submittedName>
</protein>